<dbReference type="OrthoDB" id="534912at2759"/>
<evidence type="ECO:0000313" key="11">
    <source>
        <dbReference type="Proteomes" id="UP000318582"/>
    </source>
</evidence>
<evidence type="ECO:0000256" key="1">
    <source>
        <dbReference type="ARBA" id="ARBA00004141"/>
    </source>
</evidence>
<comment type="subcellular location">
    <subcellularLocation>
        <location evidence="8">Cell membrane</location>
        <topology evidence="8">Multi-pass membrane protein</topology>
    </subcellularLocation>
    <subcellularLocation>
        <location evidence="1">Membrane</location>
        <topology evidence="1">Multi-pass membrane protein</topology>
    </subcellularLocation>
</comment>
<keyword evidence="6 8" id="KW-0472">Membrane</keyword>
<feature type="transmembrane region" description="Helical" evidence="8">
    <location>
        <begin position="35"/>
        <end position="61"/>
    </location>
</feature>
<dbReference type="PROSITE" id="PS01219">
    <property type="entry name" value="AMMONIUM_TRANSP"/>
    <property type="match status" value="1"/>
</dbReference>
<keyword evidence="3 8" id="KW-0813">Transport</keyword>
<evidence type="ECO:0000256" key="5">
    <source>
        <dbReference type="ARBA" id="ARBA00022989"/>
    </source>
</evidence>
<feature type="transmembrane region" description="Helical" evidence="8">
    <location>
        <begin position="329"/>
        <end position="348"/>
    </location>
</feature>
<feature type="transmembrane region" description="Helical" evidence="8">
    <location>
        <begin position="403"/>
        <end position="428"/>
    </location>
</feature>
<sequence>MSTILQDVDGGNVTLAGTAVLLTNTNGGDTPFTEFGYASTAFIIICSALVFFMTPGLGLFYSGMSRTKNALSLIMISMLSMSIITIQWVLFGFSLSFSETGGRFIGNFDMAGFKGLGASALPLTAPQIPGILFALFQMQFATITAALIFGSVAERIRLMPAMLFVFVWSTVVYNPVAYWTWSARGWLKSLSCLDTITSDLPCMIGGLDFAGGGPVHIASGFSGLAYCLMAGKRHRTDEPFKAHNMTNVFLGLALLWYGWYGFNAGSALAATPRAAMAGLVTTLSAAAGSLFWVLCDYVLHRKLSGLGFCSGAVAGLVGITPAAGYVEPWAAIVIGGVTAVCCNLACRLKTTLGFDDSLDAWGVHGVGGVVGGILTGVFARKWIAGLDGAVIEGGWVDGNFIQVGYQLAGCVTIAAWAFFVSLIILFVIDKIPGFHIRPNAEDHLLGNDLGEMGEVAYEIVVTSTNAPNHATLTTAFNRVEKPERPERNETHETQAV</sequence>
<dbReference type="SUPFAM" id="SSF111352">
    <property type="entry name" value="Ammonium transporter"/>
    <property type="match status" value="1"/>
</dbReference>
<dbReference type="Gene3D" id="1.10.3430.10">
    <property type="entry name" value="Ammonium transporter AmtB like domains"/>
    <property type="match status" value="1"/>
</dbReference>
<feature type="transmembrane region" description="Helical" evidence="8">
    <location>
        <begin position="360"/>
        <end position="383"/>
    </location>
</feature>
<evidence type="ECO:0000256" key="7">
    <source>
        <dbReference type="ARBA" id="ARBA00023177"/>
    </source>
</evidence>
<feature type="transmembrane region" description="Helical" evidence="8">
    <location>
        <begin position="161"/>
        <end position="181"/>
    </location>
</feature>
<evidence type="ECO:0000256" key="4">
    <source>
        <dbReference type="ARBA" id="ARBA00022692"/>
    </source>
</evidence>
<keyword evidence="4 8" id="KW-0812">Transmembrane</keyword>
<comment type="caution">
    <text evidence="10">The sequence shown here is derived from an EMBL/GenBank/DDBJ whole genome shotgun (WGS) entry which is preliminary data.</text>
</comment>
<gene>
    <name evidence="10" type="ORF">PhCBS80983_g03336</name>
</gene>
<comment type="similarity">
    <text evidence="2 8">Belongs to the ammonia transporter channel (TC 1.A.11.2) family.</text>
</comment>
<dbReference type="EMBL" id="QEAQ01000041">
    <property type="protein sequence ID" value="TPX58131.1"/>
    <property type="molecule type" value="Genomic_DNA"/>
</dbReference>
<dbReference type="NCBIfam" id="TIGR00836">
    <property type="entry name" value="amt"/>
    <property type="match status" value="1"/>
</dbReference>
<keyword evidence="11" id="KW-1185">Reference proteome</keyword>
<dbReference type="InterPro" id="IPR018047">
    <property type="entry name" value="Ammonium_transpt_CS"/>
</dbReference>
<dbReference type="InterPro" id="IPR024041">
    <property type="entry name" value="NH4_transpt_AmtB-like_dom"/>
</dbReference>
<evidence type="ECO:0000256" key="2">
    <source>
        <dbReference type="ARBA" id="ARBA00005887"/>
    </source>
</evidence>
<feature type="transmembrane region" description="Helical" evidence="8">
    <location>
        <begin position="274"/>
        <end position="294"/>
    </location>
</feature>
<evidence type="ECO:0000256" key="8">
    <source>
        <dbReference type="RuleBase" id="RU362002"/>
    </source>
</evidence>
<dbReference type="GO" id="GO:0005886">
    <property type="term" value="C:plasma membrane"/>
    <property type="evidence" value="ECO:0007669"/>
    <property type="project" value="UniProtKB-SubCell"/>
</dbReference>
<feature type="domain" description="Ammonium transporter AmtB-like" evidence="9">
    <location>
        <begin position="41"/>
        <end position="457"/>
    </location>
</feature>
<keyword evidence="7 8" id="KW-0924">Ammonia transport</keyword>
<evidence type="ECO:0000256" key="3">
    <source>
        <dbReference type="ARBA" id="ARBA00022448"/>
    </source>
</evidence>
<organism evidence="10 11">
    <name type="scientific">Powellomyces hirtus</name>
    <dbReference type="NCBI Taxonomy" id="109895"/>
    <lineage>
        <taxon>Eukaryota</taxon>
        <taxon>Fungi</taxon>
        <taxon>Fungi incertae sedis</taxon>
        <taxon>Chytridiomycota</taxon>
        <taxon>Chytridiomycota incertae sedis</taxon>
        <taxon>Chytridiomycetes</taxon>
        <taxon>Spizellomycetales</taxon>
        <taxon>Powellomycetaceae</taxon>
        <taxon>Powellomyces</taxon>
    </lineage>
</organism>
<evidence type="ECO:0000259" key="9">
    <source>
        <dbReference type="Pfam" id="PF00909"/>
    </source>
</evidence>
<reference evidence="10 11" key="1">
    <citation type="journal article" date="2019" name="Sci. Rep.">
        <title>Comparative genomics of chytrid fungi reveal insights into the obligate biotrophic and pathogenic lifestyle of Synchytrium endobioticum.</title>
        <authorList>
            <person name="van de Vossenberg B.T.L.H."/>
            <person name="Warris S."/>
            <person name="Nguyen H.D.T."/>
            <person name="van Gent-Pelzer M.P.E."/>
            <person name="Joly D.L."/>
            <person name="van de Geest H.C."/>
            <person name="Bonants P.J.M."/>
            <person name="Smith D.S."/>
            <person name="Levesque C.A."/>
            <person name="van der Lee T.A.J."/>
        </authorList>
    </citation>
    <scope>NUCLEOTIDE SEQUENCE [LARGE SCALE GENOMIC DNA]</scope>
    <source>
        <strain evidence="10 11">CBS 809.83</strain>
    </source>
</reference>
<accession>A0A507E317</accession>
<dbReference type="AlphaFoldDB" id="A0A507E317"/>
<protein>
    <recommendedName>
        <fullName evidence="8">Ammonium transporter</fullName>
    </recommendedName>
</protein>
<keyword evidence="5 8" id="KW-1133">Transmembrane helix</keyword>
<feature type="transmembrane region" description="Helical" evidence="8">
    <location>
        <begin position="73"/>
        <end position="93"/>
    </location>
</feature>
<name>A0A507E317_9FUNG</name>
<dbReference type="PANTHER" id="PTHR43029">
    <property type="entry name" value="AMMONIUM TRANSPORTER MEP2"/>
    <property type="match status" value="1"/>
</dbReference>
<dbReference type="Pfam" id="PF00909">
    <property type="entry name" value="Ammonium_transp"/>
    <property type="match status" value="1"/>
</dbReference>
<feature type="transmembrane region" description="Helical" evidence="8">
    <location>
        <begin position="128"/>
        <end position="149"/>
    </location>
</feature>
<dbReference type="STRING" id="109895.A0A507E317"/>
<feature type="transmembrane region" description="Helical" evidence="8">
    <location>
        <begin position="306"/>
        <end position="323"/>
    </location>
</feature>
<dbReference type="GO" id="GO:0008519">
    <property type="term" value="F:ammonium channel activity"/>
    <property type="evidence" value="ECO:0007669"/>
    <property type="project" value="InterPro"/>
</dbReference>
<feature type="transmembrane region" description="Helical" evidence="8">
    <location>
        <begin position="242"/>
        <end position="262"/>
    </location>
</feature>
<dbReference type="PANTHER" id="PTHR43029:SF10">
    <property type="entry name" value="AMMONIUM TRANSPORTER MEP2"/>
    <property type="match status" value="1"/>
</dbReference>
<dbReference type="Proteomes" id="UP000318582">
    <property type="component" value="Unassembled WGS sequence"/>
</dbReference>
<feature type="transmembrane region" description="Helical" evidence="8">
    <location>
        <begin position="209"/>
        <end position="230"/>
    </location>
</feature>
<evidence type="ECO:0000313" key="10">
    <source>
        <dbReference type="EMBL" id="TPX58131.1"/>
    </source>
</evidence>
<evidence type="ECO:0000256" key="6">
    <source>
        <dbReference type="ARBA" id="ARBA00023136"/>
    </source>
</evidence>
<proteinExistence type="inferred from homology"/>
<dbReference type="InterPro" id="IPR001905">
    <property type="entry name" value="Ammonium_transpt"/>
</dbReference>
<dbReference type="InterPro" id="IPR029020">
    <property type="entry name" value="Ammonium/urea_transptr"/>
</dbReference>